<reference evidence="2 3" key="1">
    <citation type="journal article" date="2011" name="Science">
        <title>The ecoresponsive genome of Daphnia pulex.</title>
        <authorList>
            <person name="Colbourne J.K."/>
            <person name="Pfrender M.E."/>
            <person name="Gilbert D."/>
            <person name="Thomas W.K."/>
            <person name="Tucker A."/>
            <person name="Oakley T.H."/>
            <person name="Tokishita S."/>
            <person name="Aerts A."/>
            <person name="Arnold G.J."/>
            <person name="Basu M.K."/>
            <person name="Bauer D.J."/>
            <person name="Caceres C.E."/>
            <person name="Carmel L."/>
            <person name="Casola C."/>
            <person name="Choi J.H."/>
            <person name="Detter J.C."/>
            <person name="Dong Q."/>
            <person name="Dusheyko S."/>
            <person name="Eads B.D."/>
            <person name="Frohlich T."/>
            <person name="Geiler-Samerotte K.A."/>
            <person name="Gerlach D."/>
            <person name="Hatcher P."/>
            <person name="Jogdeo S."/>
            <person name="Krijgsveld J."/>
            <person name="Kriventseva E.V."/>
            <person name="Kultz D."/>
            <person name="Laforsch C."/>
            <person name="Lindquist E."/>
            <person name="Lopez J."/>
            <person name="Manak J.R."/>
            <person name="Muller J."/>
            <person name="Pangilinan J."/>
            <person name="Patwardhan R.P."/>
            <person name="Pitluck S."/>
            <person name="Pritham E.J."/>
            <person name="Rechtsteiner A."/>
            <person name="Rho M."/>
            <person name="Rogozin I.B."/>
            <person name="Sakarya O."/>
            <person name="Salamov A."/>
            <person name="Schaack S."/>
            <person name="Shapiro H."/>
            <person name="Shiga Y."/>
            <person name="Skalitzky C."/>
            <person name="Smith Z."/>
            <person name="Souvorov A."/>
            <person name="Sung W."/>
            <person name="Tang Z."/>
            <person name="Tsuchiya D."/>
            <person name="Tu H."/>
            <person name="Vos H."/>
            <person name="Wang M."/>
            <person name="Wolf Y.I."/>
            <person name="Yamagata H."/>
            <person name="Yamada T."/>
            <person name="Ye Y."/>
            <person name="Shaw J.R."/>
            <person name="Andrews J."/>
            <person name="Crease T.J."/>
            <person name="Tang H."/>
            <person name="Lucas S.M."/>
            <person name="Robertson H.M."/>
            <person name="Bork P."/>
            <person name="Koonin E.V."/>
            <person name="Zdobnov E.M."/>
            <person name="Grigoriev I.V."/>
            <person name="Lynch M."/>
            <person name="Boore J.L."/>
        </authorList>
    </citation>
    <scope>NUCLEOTIDE SEQUENCE [LARGE SCALE GENOMIC DNA]</scope>
</reference>
<dbReference type="PANTHER" id="PTHR16442">
    <property type="entry name" value="RING FINGER PROTEIN 17"/>
    <property type="match status" value="1"/>
</dbReference>
<dbReference type="AlphaFoldDB" id="E9HDI5"/>
<evidence type="ECO:0000313" key="3">
    <source>
        <dbReference type="Proteomes" id="UP000000305"/>
    </source>
</evidence>
<dbReference type="Gene3D" id="2.40.50.90">
    <property type="match status" value="1"/>
</dbReference>
<dbReference type="Gene3D" id="2.30.30.140">
    <property type="match status" value="1"/>
</dbReference>
<dbReference type="Proteomes" id="UP000000305">
    <property type="component" value="Unassembled WGS sequence"/>
</dbReference>
<dbReference type="KEGG" id="dpx:DAPPUDRAFT_328383"/>
<accession>E9HDI5</accession>
<evidence type="ECO:0000259" key="1">
    <source>
        <dbReference type="PROSITE" id="PS50304"/>
    </source>
</evidence>
<feature type="domain" description="Tudor" evidence="1">
    <location>
        <begin position="11"/>
        <end position="71"/>
    </location>
</feature>
<dbReference type="InterPro" id="IPR035437">
    <property type="entry name" value="SNase_OB-fold_sf"/>
</dbReference>
<dbReference type="GO" id="GO:0005737">
    <property type="term" value="C:cytoplasm"/>
    <property type="evidence" value="ECO:0007669"/>
    <property type="project" value="UniProtKB-ARBA"/>
</dbReference>
<dbReference type="PROSITE" id="PS50304">
    <property type="entry name" value="TUDOR"/>
    <property type="match status" value="1"/>
</dbReference>
<proteinExistence type="predicted"/>
<gene>
    <name evidence="2" type="ORF">DAPPUDRAFT_328383</name>
</gene>
<organism evidence="2 3">
    <name type="scientific">Daphnia pulex</name>
    <name type="common">Water flea</name>
    <dbReference type="NCBI Taxonomy" id="6669"/>
    <lineage>
        <taxon>Eukaryota</taxon>
        <taxon>Metazoa</taxon>
        <taxon>Ecdysozoa</taxon>
        <taxon>Arthropoda</taxon>
        <taxon>Crustacea</taxon>
        <taxon>Branchiopoda</taxon>
        <taxon>Diplostraca</taxon>
        <taxon>Cladocera</taxon>
        <taxon>Anomopoda</taxon>
        <taxon>Daphniidae</taxon>
        <taxon>Daphnia</taxon>
    </lineage>
</organism>
<dbReference type="SUPFAM" id="SSF63748">
    <property type="entry name" value="Tudor/PWWP/MBT"/>
    <property type="match status" value="1"/>
</dbReference>
<dbReference type="SMART" id="SM00333">
    <property type="entry name" value="TUDOR"/>
    <property type="match status" value="1"/>
</dbReference>
<protein>
    <recommendedName>
        <fullName evidence="1">Tudor domain-containing protein</fullName>
    </recommendedName>
</protein>
<keyword evidence="3" id="KW-1185">Reference proteome</keyword>
<dbReference type="InParanoid" id="E9HDI5"/>
<dbReference type="PANTHER" id="PTHR16442:SF1">
    <property type="entry name" value="RING FINGER PROTEIN 17"/>
    <property type="match status" value="1"/>
</dbReference>
<dbReference type="HOGENOM" id="CLU_1908771_0_0_1"/>
<sequence length="133" mass="15089">MSHPFCDPVTNPVEGQACIAYNQKNNSWNRAQIVKVEPGQTKSRIHYVDFGSYASLPNTMDNIRKKEKDLSDPPFYATKVTLAKGIPFHGTTWEADVNMGYAAWALNKIFYMDVVENNDVMSGCFKKHHQSPF</sequence>
<dbReference type="Pfam" id="PF00567">
    <property type="entry name" value="TUDOR"/>
    <property type="match status" value="1"/>
</dbReference>
<evidence type="ECO:0000313" key="2">
    <source>
        <dbReference type="EMBL" id="EFX70204.1"/>
    </source>
</evidence>
<dbReference type="InterPro" id="IPR002999">
    <property type="entry name" value="Tudor"/>
</dbReference>
<dbReference type="EMBL" id="GL732624">
    <property type="protein sequence ID" value="EFX70204.1"/>
    <property type="molecule type" value="Genomic_DNA"/>
</dbReference>
<name>E9HDI5_DAPPU</name>